<dbReference type="AlphaFoldDB" id="A0AAX4P898"/>
<protein>
    <submittedName>
        <fullName evidence="2">Uncharacterized protein</fullName>
    </submittedName>
</protein>
<feature type="compositionally biased region" description="Polar residues" evidence="1">
    <location>
        <begin position="190"/>
        <end position="201"/>
    </location>
</feature>
<proteinExistence type="predicted"/>
<dbReference type="Proteomes" id="UP001472866">
    <property type="component" value="Chromosome 05"/>
</dbReference>
<gene>
    <name evidence="2" type="ORF">HKI87_05g37730</name>
</gene>
<accession>A0AAX4P898</accession>
<feature type="region of interest" description="Disordered" evidence="1">
    <location>
        <begin position="171"/>
        <end position="202"/>
    </location>
</feature>
<evidence type="ECO:0000256" key="1">
    <source>
        <dbReference type="SAM" id="MobiDB-lite"/>
    </source>
</evidence>
<sequence length="244" mass="27928">MFTPRRKHRTPRTPLDTVDSLDSQKFNSMFNRVATPRPARKVCDHCGTEAASARLHCVRGTTRAEDENNDFHVSLCDRCMKKESRGELDSQLRTARHKVDRRVKKVEKMKRKMRKFWENVLGLFSYEEDDREGCEVSPGADLKDLQELDRNLSASFHSWIMKRSLRGSGKGCEKWEARAPATSRQHDNSGAETSPRQSTWRQWAFPGKISRSSSDDANSDSSFLDFLRPAACFGALSPREEDEA</sequence>
<keyword evidence="3" id="KW-1185">Reference proteome</keyword>
<evidence type="ECO:0000313" key="3">
    <source>
        <dbReference type="Proteomes" id="UP001472866"/>
    </source>
</evidence>
<evidence type="ECO:0000313" key="2">
    <source>
        <dbReference type="EMBL" id="WZN62237.1"/>
    </source>
</evidence>
<reference evidence="2 3" key="1">
    <citation type="submission" date="2024-03" db="EMBL/GenBank/DDBJ databases">
        <title>Complete genome sequence of the green alga Chloropicon roscoffensis RCC1871.</title>
        <authorList>
            <person name="Lemieux C."/>
            <person name="Pombert J.-F."/>
            <person name="Otis C."/>
            <person name="Turmel M."/>
        </authorList>
    </citation>
    <scope>NUCLEOTIDE SEQUENCE [LARGE SCALE GENOMIC DNA]</scope>
    <source>
        <strain evidence="2 3">RCC1871</strain>
    </source>
</reference>
<organism evidence="2 3">
    <name type="scientific">Chloropicon roscoffensis</name>
    <dbReference type="NCBI Taxonomy" id="1461544"/>
    <lineage>
        <taxon>Eukaryota</taxon>
        <taxon>Viridiplantae</taxon>
        <taxon>Chlorophyta</taxon>
        <taxon>Chloropicophyceae</taxon>
        <taxon>Chloropicales</taxon>
        <taxon>Chloropicaceae</taxon>
        <taxon>Chloropicon</taxon>
    </lineage>
</organism>
<dbReference type="EMBL" id="CP151505">
    <property type="protein sequence ID" value="WZN62237.1"/>
    <property type="molecule type" value="Genomic_DNA"/>
</dbReference>
<name>A0AAX4P898_9CHLO</name>